<dbReference type="GO" id="GO:0008270">
    <property type="term" value="F:zinc ion binding"/>
    <property type="evidence" value="ECO:0007669"/>
    <property type="project" value="UniProtKB-KW"/>
</dbReference>
<evidence type="ECO:0000256" key="4">
    <source>
        <dbReference type="PROSITE-ProRule" id="PRU00134"/>
    </source>
</evidence>
<evidence type="ECO:0000256" key="5">
    <source>
        <dbReference type="SAM" id="MobiDB-lite"/>
    </source>
</evidence>
<keyword evidence="2 4" id="KW-0863">Zinc-finger</keyword>
<dbReference type="PROSITE" id="PS01360">
    <property type="entry name" value="ZF_MYND_1"/>
    <property type="match status" value="2"/>
</dbReference>
<keyword evidence="3" id="KW-0862">Zinc</keyword>
<feature type="compositionally biased region" description="Basic and acidic residues" evidence="5">
    <location>
        <begin position="190"/>
        <end position="203"/>
    </location>
</feature>
<evidence type="ECO:0000259" key="6">
    <source>
        <dbReference type="PROSITE" id="PS50865"/>
    </source>
</evidence>
<accession>A0AAV2H5S2</accession>
<dbReference type="PANTHER" id="PTHR28069:SF2">
    <property type="entry name" value="GH20023P"/>
    <property type="match status" value="1"/>
</dbReference>
<organism evidence="7 8">
    <name type="scientific">Lymnaea stagnalis</name>
    <name type="common">Great pond snail</name>
    <name type="synonym">Helix stagnalis</name>
    <dbReference type="NCBI Taxonomy" id="6523"/>
    <lineage>
        <taxon>Eukaryota</taxon>
        <taxon>Metazoa</taxon>
        <taxon>Spiralia</taxon>
        <taxon>Lophotrochozoa</taxon>
        <taxon>Mollusca</taxon>
        <taxon>Gastropoda</taxon>
        <taxon>Heterobranchia</taxon>
        <taxon>Euthyneura</taxon>
        <taxon>Panpulmonata</taxon>
        <taxon>Hygrophila</taxon>
        <taxon>Lymnaeoidea</taxon>
        <taxon>Lymnaeidae</taxon>
        <taxon>Lymnaea</taxon>
    </lineage>
</organism>
<feature type="compositionally biased region" description="Basic residues" evidence="5">
    <location>
        <begin position="126"/>
        <end position="140"/>
    </location>
</feature>
<dbReference type="PROSITE" id="PS50865">
    <property type="entry name" value="ZF_MYND_2"/>
    <property type="match status" value="2"/>
</dbReference>
<reference evidence="7 8" key="1">
    <citation type="submission" date="2024-04" db="EMBL/GenBank/DDBJ databases">
        <authorList>
            <consortium name="Genoscope - CEA"/>
            <person name="William W."/>
        </authorList>
    </citation>
    <scope>NUCLEOTIDE SEQUENCE [LARGE SCALE GENOMIC DNA]</scope>
</reference>
<dbReference type="Proteomes" id="UP001497497">
    <property type="component" value="Unassembled WGS sequence"/>
</dbReference>
<dbReference type="Gene3D" id="6.10.140.2220">
    <property type="match status" value="2"/>
</dbReference>
<dbReference type="AlphaFoldDB" id="A0AAV2H5S2"/>
<comment type="caution">
    <text evidence="7">The sequence shown here is derived from an EMBL/GenBank/DDBJ whole genome shotgun (WGS) entry which is preliminary data.</text>
</comment>
<dbReference type="Pfam" id="PF01753">
    <property type="entry name" value="zf-MYND"/>
    <property type="match status" value="2"/>
</dbReference>
<feature type="domain" description="MYND-type" evidence="6">
    <location>
        <begin position="392"/>
        <end position="430"/>
    </location>
</feature>
<dbReference type="PANTHER" id="PTHR28069">
    <property type="entry name" value="GH20023P"/>
    <property type="match status" value="1"/>
</dbReference>
<dbReference type="EMBL" id="CAXITT010000023">
    <property type="protein sequence ID" value="CAL1527844.1"/>
    <property type="molecule type" value="Genomic_DNA"/>
</dbReference>
<name>A0AAV2H5S2_LYMST</name>
<feature type="compositionally biased region" description="Polar residues" evidence="5">
    <location>
        <begin position="269"/>
        <end position="278"/>
    </location>
</feature>
<keyword evidence="8" id="KW-1185">Reference proteome</keyword>
<feature type="domain" description="MYND-type" evidence="6">
    <location>
        <begin position="25"/>
        <end position="64"/>
    </location>
</feature>
<protein>
    <recommendedName>
        <fullName evidence="6">MYND-type domain-containing protein</fullName>
    </recommendedName>
</protein>
<keyword evidence="1" id="KW-0479">Metal-binding</keyword>
<evidence type="ECO:0000256" key="1">
    <source>
        <dbReference type="ARBA" id="ARBA00022723"/>
    </source>
</evidence>
<dbReference type="InterPro" id="IPR002893">
    <property type="entry name" value="Znf_MYND"/>
</dbReference>
<proteinExistence type="predicted"/>
<evidence type="ECO:0000256" key="2">
    <source>
        <dbReference type="ARBA" id="ARBA00022771"/>
    </source>
</evidence>
<gene>
    <name evidence="7" type="ORF">GSLYS_00002014001</name>
</gene>
<feature type="region of interest" description="Disordered" evidence="5">
    <location>
        <begin position="102"/>
        <end position="163"/>
    </location>
</feature>
<feature type="compositionally biased region" description="Polar residues" evidence="5">
    <location>
        <begin position="104"/>
        <end position="122"/>
    </location>
</feature>
<evidence type="ECO:0000313" key="8">
    <source>
        <dbReference type="Proteomes" id="UP001497497"/>
    </source>
</evidence>
<sequence>MAEGGVNDHWVPFEVLERYQGERRCMNCKKRSFHDMVTCEKCREFSYCSIECLELNRAKHKPQCDVISVKKGTAILLDRNMVKSIKEKAKLLDEEGNVAVKENIQGNTSKNNPPNGSQRAGETTTKRRPRKKRNRRKGKGKTTNVPEAKKNTSPAPDIASSLAGGKFGCKVIVDDTVQKGTMFGGGWWKPKREKDSGSAKVDETSGASHKKQPKSRFPEYDTDADSDVDGPGPESRADEVSENMRATSSGSDEKPLVGSLPPEKLKDSPGSTGDSSNVKAGDHPGSTANVDKVKASHQVGRAENGSVTSNVGTADEIKGGTAPHARSQGGKVEDSEPASSGTGAANTLDEHARGHPTKTGMELVPYDKQKVGEAEAAAGGRGPREPPKLEQCHFCDKESYTMLKCSRCKWGRYCNRSCQKEDFPKHKEMCKWSEIFLKALQELPFVYLVAEYMQIGGPRLSTRLGDLSNEFEYLFLGERRPILLKILGPYFHLSRHGVVVMDQEGAKTHIMFYNQSNIYFHVSNEMLGMGLPIHLKRCLKPGNFILLLNACWHGFLDGSVGIRVDDLQHVHFVFMD</sequence>
<feature type="region of interest" description="Disordered" evidence="5">
    <location>
        <begin position="180"/>
        <end position="362"/>
    </location>
</feature>
<evidence type="ECO:0000313" key="7">
    <source>
        <dbReference type="EMBL" id="CAL1527844.1"/>
    </source>
</evidence>
<evidence type="ECO:0000256" key="3">
    <source>
        <dbReference type="ARBA" id="ARBA00022833"/>
    </source>
</evidence>
<dbReference type="SUPFAM" id="SSF144232">
    <property type="entry name" value="HIT/MYND zinc finger-like"/>
    <property type="match status" value="2"/>
</dbReference>